<sequence>MKKSRLASAAVAAVVVGAIGFSVPAFAASGYGAVNVEKNDNVVTIGNDALSRTFSIKDNKLKPGKIDNKLAGKGTAFDPQSGSEEFVIQQMVTAERLEPKPGDLTSIMPGASSVRVEVGSSTSGEGASAANAIDGDADTYWCSSEEASNLDGQYLLIDFGSNKSVKKVEYTPRCDATEKYDCTGRILEYVLEYWNGSEWAEAKKGSFSSEKEVGKQTIELENEVKTTKLRLRATSSYHWQNENRNKAMNVAELDAFDAKGSSLVRGQAAEAWEIKASSNQPGDGSGPSALIDGKTNTYWHSGYQAGNEGTVNKMPVDVTIDRGDAGKNVAFQTIGYTGRQATNGANTNGNAKKFEVYASNDEGKLFEKENKKGSFKVNYAGAYDGSNPKMIYFGLNEKVEDARYVGIRFTEGTGGSFAAGSEIALYDGKFTSVPESDKGAIKASDLEIENVEIGEAEGESGKMVTFDFKPFQFGSDADAELEMKVVMNDGDHYMRKWLELKTDDEDTRISYIDGEHLAVDEGEKDWTVPNTQGIVAMEAAKAVLGQPFYVNGMFFGSEFPETDTQIVEEMGRSRYWTGKNFADFKRDNQLTKDGEYVTWQTVCGATHDDGDDMNVIQADFFDYIDDISKPSEFRIQYNSWFDNMMFIDDENIIESFKAVDKQLSETGVRPLESYVVDDGWNNYRPAEGQLTSDADNRRNGEGINKDGFWTFNTKFPQGLTPSSSLVQKLGSNFGVWIGPRGGYNYYGELADIMTKAGKGSKAGGSIDVADQRYVTEFGNMAVKWMQDYGVNYWKWDGFADNGQYHAFASGEDYAAYNEEHHHMVGGPSNFYHSTDLWEKWIVLFERVWETASEEEINDLWISLTCYVNPSPWFLQWSNSVWMQCVADRGERTNGTLDDKMNAMLTYRDGAYWDFVKNHEFQFPLANIYNHDPIYGKQDTGINADSMDGEQFRNYLYMMGTRGTAFWELYYSDSIFDTEKYLVNADFLKWEEENFDMLRNAKMFGGTPSSTATLSGDPTGAAGEQNAYGFAGFNTAGTEGIISMRNPAATTKTIKFKLDESIGAKANGTWFRSIDHSYGHNGAKITESKETYAAGEEVSIELQPGEVQIWHLSQKKDTTAPELEKLYAENNKTLRVQTSEHVQGASFEVTVDNEKVALSDDAVKAYADLKTFDITLPRAYKDGAKVKVKAVAGADSVGNKIKGSVTRVAYTDGVVVSADSITDTQISSAKRSVEGKNGFSVAAIAETVTPGATVAQGNAWSLSINNDSKVVFTVNGVSAVSDTVVKELSTITGVRENNGMLKVYVNGEISGNGYDAKKTLDYGVKAAAITVSDASAFSSVKVYDKSLGYDEVPASPLADLIKTVEGVKDRVTGDSWTKAGMDSLITAAKEALKSDAAAQKVAYEALLKGYKSLIPGQGDTSAKNIAKGIAPTASWLPGSDETSSVVNAGSPLAKATDGAYNSSENGQYAIFGNDAAKEPAYMQVDLGAECVINDVQLWRYWKDGRTYADTALVVSDSADFESKQVLYYSHSGEDKDPFGLDVDASDELYAETSAGKSIFTANGEKAVTARYIRLYGNGRVGDTGATGGDNHVIELQVNGYKKADLKDPYGMEKLEALMADAKKAVDSGKYTDASIAKVKTALDVLEPMVEKIKAEQKTGNYTQTLGEVSDARAALELAIKQLETRPVAPAPDQGEDKVTVEKHPDGSQTVTTTTKDGTSTKVDVDAKGNVTAVDVTVSKDAAKDGSVTLPMDALEQTSSKKAPVISVKVPASVNKDSQLVVTIPVAKDKGDKTVDPGLVVVMVDKGGKETVLPKTAVGADGVTVAIDGSCDLKVVDNAKKMSDVSASDWFAEGVVPFATARGIVNGVELADGTRVFDGYGKTSRGMFVAMLHNLELNPKAATEDSLADVPADAFYAGAAAWGVENGLLSGVDMPDGSKQFQGNADVTREQVAVFLMRYAEYLGMDVSARAKVDFPDANELSDFAKVAMSWAVAEGLFTGDDTTGELNPTDGAARAEVATVLMRFINLMYA</sequence>
<feature type="chain" id="PRO_5003426471" description="F5/8 type C domain-containing protein" evidence="2">
    <location>
        <begin position="28"/>
        <end position="2029"/>
    </location>
</feature>
<gene>
    <name evidence="5" type="ORF">HMPREF9452_01061</name>
</gene>
<dbReference type="STRING" id="742742.HMPREF9452_01061"/>
<evidence type="ECO:0000256" key="1">
    <source>
        <dbReference type="SAM" id="MobiDB-lite"/>
    </source>
</evidence>
<dbReference type="GeneID" id="62759910"/>
<name>G1WI98_9ACTN</name>
<dbReference type="RefSeq" id="WP_009141096.1">
    <property type="nucleotide sequence ID" value="NZ_JH126469.1"/>
</dbReference>
<feature type="domain" description="SLH" evidence="4">
    <location>
        <begin position="1970"/>
        <end position="2029"/>
    </location>
</feature>
<dbReference type="SUPFAM" id="SSF51445">
    <property type="entry name" value="(Trans)glycosidases"/>
    <property type="match status" value="1"/>
</dbReference>
<dbReference type="OrthoDB" id="3183911at2"/>
<feature type="domain" description="F5/8 type C" evidence="3">
    <location>
        <begin position="255"/>
        <end position="428"/>
    </location>
</feature>
<dbReference type="PROSITE" id="PS51272">
    <property type="entry name" value="SLH"/>
    <property type="match status" value="3"/>
</dbReference>
<reference evidence="5 6" key="1">
    <citation type="submission" date="2011-06" db="EMBL/GenBank/DDBJ databases">
        <title>The Genome Sequence of Collinsella tanakaei YIT 12063.</title>
        <authorList>
            <consortium name="The Broad Institute Genome Sequencing Platform"/>
            <person name="Earl A."/>
            <person name="Ward D."/>
            <person name="Feldgarden M."/>
            <person name="Gevers D."/>
            <person name="Morotomi M."/>
            <person name="Young S.K."/>
            <person name="Zeng Q."/>
            <person name="Gargeya S."/>
            <person name="Fitzgerald M."/>
            <person name="Haas B."/>
            <person name="Abouelleil A."/>
            <person name="Alvarado L."/>
            <person name="Arachchi H.M."/>
            <person name="Berlin A."/>
            <person name="Brown A."/>
            <person name="Chapman S.B."/>
            <person name="Chen Z."/>
            <person name="Dunbar C."/>
            <person name="Freedman E."/>
            <person name="Gearin G."/>
            <person name="Gellesch M."/>
            <person name="Goldberg J."/>
            <person name="Griggs A."/>
            <person name="Gujja S."/>
            <person name="Heiman D."/>
            <person name="Howarth C."/>
            <person name="Larson L."/>
            <person name="Lui A."/>
            <person name="MacDonald P.J.P."/>
            <person name="Mehta T."/>
            <person name="Montmayeur A."/>
            <person name="Murphy C."/>
            <person name="Neiman D."/>
            <person name="Pearson M."/>
            <person name="Priest M."/>
            <person name="Roberts A."/>
            <person name="Saif S."/>
            <person name="Shea T."/>
            <person name="Shenoy N."/>
            <person name="Sisk P."/>
            <person name="Stolte C."/>
            <person name="Sykes S."/>
            <person name="Wortman J."/>
            <person name="Nusbaum C."/>
            <person name="Birren B."/>
        </authorList>
    </citation>
    <scope>NUCLEOTIDE SEQUENCE [LARGE SCALE GENOMIC DNA]</scope>
    <source>
        <strain evidence="5 6">YIT 12063</strain>
    </source>
</reference>
<organism evidence="5 6">
    <name type="scientific">Collinsella tanakaei YIT 12063</name>
    <dbReference type="NCBI Taxonomy" id="742742"/>
    <lineage>
        <taxon>Bacteria</taxon>
        <taxon>Bacillati</taxon>
        <taxon>Actinomycetota</taxon>
        <taxon>Coriobacteriia</taxon>
        <taxon>Coriobacteriales</taxon>
        <taxon>Coriobacteriaceae</taxon>
        <taxon>Collinsella</taxon>
    </lineage>
</organism>
<comment type="caution">
    <text evidence="5">The sequence shown here is derived from an EMBL/GenBank/DDBJ whole genome shotgun (WGS) entry which is preliminary data.</text>
</comment>
<feature type="compositionally biased region" description="Low complexity" evidence="1">
    <location>
        <begin position="1705"/>
        <end position="1718"/>
    </location>
</feature>
<evidence type="ECO:0000313" key="5">
    <source>
        <dbReference type="EMBL" id="EGX71161.1"/>
    </source>
</evidence>
<dbReference type="PATRIC" id="fig|742742.3.peg.1026"/>
<dbReference type="eggNOG" id="COG5263">
    <property type="taxonomic scope" value="Bacteria"/>
</dbReference>
<dbReference type="HOGENOM" id="CLU_001692_0_0_11"/>
<feature type="domain" description="SLH" evidence="4">
    <location>
        <begin position="1901"/>
        <end position="1968"/>
    </location>
</feature>
<dbReference type="Gene3D" id="3.20.20.70">
    <property type="entry name" value="Aldolase class I"/>
    <property type="match status" value="1"/>
</dbReference>
<evidence type="ECO:0000259" key="3">
    <source>
        <dbReference type="PROSITE" id="PS50022"/>
    </source>
</evidence>
<dbReference type="Pfam" id="PF00754">
    <property type="entry name" value="F5_F8_type_C"/>
    <property type="match status" value="2"/>
</dbReference>
<dbReference type="eggNOG" id="COG3345">
    <property type="taxonomic scope" value="Bacteria"/>
</dbReference>
<proteinExistence type="predicted"/>
<dbReference type="InterPro" id="IPR001119">
    <property type="entry name" value="SLH_dom"/>
</dbReference>
<keyword evidence="2" id="KW-0732">Signal</keyword>
<feature type="region of interest" description="Disordered" evidence="1">
    <location>
        <begin position="1683"/>
        <end position="1718"/>
    </location>
</feature>
<dbReference type="eggNOG" id="COG3250">
    <property type="taxonomic scope" value="Bacteria"/>
</dbReference>
<dbReference type="InterPro" id="IPR017853">
    <property type="entry name" value="GH"/>
</dbReference>
<dbReference type="SUPFAM" id="SSF49785">
    <property type="entry name" value="Galactose-binding domain-like"/>
    <property type="match status" value="3"/>
</dbReference>
<evidence type="ECO:0000313" key="6">
    <source>
        <dbReference type="Proteomes" id="UP000004830"/>
    </source>
</evidence>
<dbReference type="EMBL" id="ADLS01000012">
    <property type="protein sequence ID" value="EGX71161.1"/>
    <property type="molecule type" value="Genomic_DNA"/>
</dbReference>
<dbReference type="Gene3D" id="2.60.120.260">
    <property type="entry name" value="Galactose-binding domain-like"/>
    <property type="match status" value="3"/>
</dbReference>
<evidence type="ECO:0000256" key="2">
    <source>
        <dbReference type="SAM" id="SignalP"/>
    </source>
</evidence>
<feature type="signal peptide" evidence="2">
    <location>
        <begin position="1"/>
        <end position="27"/>
    </location>
</feature>
<dbReference type="PROSITE" id="PS50022">
    <property type="entry name" value="FA58C_3"/>
    <property type="match status" value="2"/>
</dbReference>
<keyword evidence="6" id="KW-1185">Reference proteome</keyword>
<feature type="domain" description="F5/8 type C" evidence="3">
    <location>
        <begin position="96"/>
        <end position="250"/>
    </location>
</feature>
<evidence type="ECO:0000259" key="4">
    <source>
        <dbReference type="PROSITE" id="PS51272"/>
    </source>
</evidence>
<feature type="compositionally biased region" description="Basic and acidic residues" evidence="1">
    <location>
        <begin position="1693"/>
        <end position="1704"/>
    </location>
</feature>
<protein>
    <recommendedName>
        <fullName evidence="7">F5/8 type C domain-containing protein</fullName>
    </recommendedName>
</protein>
<evidence type="ECO:0008006" key="7">
    <source>
        <dbReference type="Google" id="ProtNLM"/>
    </source>
</evidence>
<dbReference type="InterPro" id="IPR008979">
    <property type="entry name" value="Galactose-bd-like_sf"/>
</dbReference>
<dbReference type="InterPro" id="IPR013785">
    <property type="entry name" value="Aldolase_TIM"/>
</dbReference>
<dbReference type="Proteomes" id="UP000004830">
    <property type="component" value="Unassembled WGS sequence"/>
</dbReference>
<accession>G1WI98</accession>
<feature type="domain" description="SLH" evidence="4">
    <location>
        <begin position="1836"/>
        <end position="1900"/>
    </location>
</feature>
<dbReference type="InterPro" id="IPR000421">
    <property type="entry name" value="FA58C"/>
</dbReference>